<feature type="region of interest" description="Disordered" evidence="4">
    <location>
        <begin position="245"/>
        <end position="286"/>
    </location>
</feature>
<reference evidence="6 7" key="1">
    <citation type="submission" date="2024-01" db="EMBL/GenBank/DDBJ databases">
        <title>The complete chloroplast genome sequence of Lithospermum erythrorhizon: insights into the phylogenetic relationship among Boraginaceae species and the maternal lineages of purple gromwells.</title>
        <authorList>
            <person name="Okada T."/>
            <person name="Watanabe K."/>
        </authorList>
    </citation>
    <scope>NUCLEOTIDE SEQUENCE [LARGE SCALE GENOMIC DNA]</scope>
</reference>
<dbReference type="GO" id="GO:0003680">
    <property type="term" value="F:minor groove of adenine-thymine-rich DNA binding"/>
    <property type="evidence" value="ECO:0007669"/>
    <property type="project" value="InterPro"/>
</dbReference>
<feature type="region of interest" description="Disordered" evidence="4">
    <location>
        <begin position="1"/>
        <end position="32"/>
    </location>
</feature>
<dbReference type="InterPro" id="IPR014476">
    <property type="entry name" value="AHL15-29"/>
</dbReference>
<dbReference type="PANTHER" id="PTHR31100:SF69">
    <property type="entry name" value="AT-HOOK MOTIF NUCLEAR-LOCALIZED PROTEIN 17-RELATED"/>
    <property type="match status" value="1"/>
</dbReference>
<evidence type="ECO:0000256" key="2">
    <source>
        <dbReference type="ARBA" id="ARBA00023125"/>
    </source>
</evidence>
<dbReference type="CDD" id="cd11378">
    <property type="entry name" value="DUF296"/>
    <property type="match status" value="1"/>
</dbReference>
<dbReference type="SUPFAM" id="SSF117856">
    <property type="entry name" value="AF0104/ALDC/Ptd012-like"/>
    <property type="match status" value="1"/>
</dbReference>
<sequence>MKGDYLGEKQDHHHTHSNATNMFSKHHPPPQFPHPIFHLPNAAAALDRQTSEETPTTTLIKKESTTNPSSLDGATIEIHRRPRGRPPGSKNKPKPPIIITQESEPPMSPYILELLPNIDIIKTVEYFCNKRSIGLCILSGSGSVANVTLRQPSTTPTPSTTVTFHGRFDILSISATILPNNMKNSNIIIDSNNNVYGDFKISLAGPQGQVFGGAVVGPLASAGVIYLIAATCTNPCYQRLPLEDEGSRSGVVSSGGGGVESEGHHHSPPGSSGGGHASAEGGGMYLPSDIIWAPTARQPLPPQPPPY</sequence>
<proteinExistence type="predicted"/>
<keyword evidence="2" id="KW-0238">DNA-binding</keyword>
<dbReference type="Gene3D" id="3.30.1330.80">
    <property type="entry name" value="Hypothetical protein, similar to alpha- acetolactate decarboxylase, domain 2"/>
    <property type="match status" value="1"/>
</dbReference>
<comment type="caution">
    <text evidence="6">The sequence shown here is derived from an EMBL/GenBank/DDBJ whole genome shotgun (WGS) entry which is preliminary data.</text>
</comment>
<evidence type="ECO:0000256" key="4">
    <source>
        <dbReference type="SAM" id="MobiDB-lite"/>
    </source>
</evidence>
<evidence type="ECO:0000313" key="7">
    <source>
        <dbReference type="Proteomes" id="UP001454036"/>
    </source>
</evidence>
<evidence type="ECO:0000256" key="3">
    <source>
        <dbReference type="ARBA" id="ARBA00023163"/>
    </source>
</evidence>
<feature type="compositionally biased region" description="Gly residues" evidence="4">
    <location>
        <begin position="271"/>
        <end position="284"/>
    </location>
</feature>
<feature type="compositionally biased region" description="Polar residues" evidence="4">
    <location>
        <begin position="52"/>
        <end position="72"/>
    </location>
</feature>
<keyword evidence="1" id="KW-0805">Transcription regulation</keyword>
<dbReference type="AlphaFoldDB" id="A0AAV3QP35"/>
<evidence type="ECO:0000313" key="6">
    <source>
        <dbReference type="EMBL" id="GAA0165844.1"/>
    </source>
</evidence>
<evidence type="ECO:0000259" key="5">
    <source>
        <dbReference type="PROSITE" id="PS51742"/>
    </source>
</evidence>
<keyword evidence="7" id="KW-1185">Reference proteome</keyword>
<dbReference type="InterPro" id="IPR005175">
    <property type="entry name" value="PPC_dom"/>
</dbReference>
<feature type="region of interest" description="Disordered" evidence="4">
    <location>
        <begin position="47"/>
        <end position="102"/>
    </location>
</feature>
<feature type="compositionally biased region" description="Basic and acidic residues" evidence="4">
    <location>
        <begin position="1"/>
        <end position="11"/>
    </location>
</feature>
<dbReference type="Pfam" id="PF03479">
    <property type="entry name" value="PCC"/>
    <property type="match status" value="1"/>
</dbReference>
<dbReference type="Proteomes" id="UP001454036">
    <property type="component" value="Unassembled WGS sequence"/>
</dbReference>
<keyword evidence="3" id="KW-0804">Transcription</keyword>
<name>A0AAV3QP35_LITER</name>
<dbReference type="GO" id="GO:0005634">
    <property type="term" value="C:nucleus"/>
    <property type="evidence" value="ECO:0007669"/>
    <property type="project" value="TreeGrafter"/>
</dbReference>
<protein>
    <recommendedName>
        <fullName evidence="5">PPC domain-containing protein</fullName>
    </recommendedName>
</protein>
<feature type="domain" description="PPC" evidence="5">
    <location>
        <begin position="104"/>
        <end position="253"/>
    </location>
</feature>
<gene>
    <name evidence="6" type="ORF">LIER_21140</name>
</gene>
<organism evidence="6 7">
    <name type="scientific">Lithospermum erythrorhizon</name>
    <name type="common">Purple gromwell</name>
    <name type="synonym">Lithospermum officinale var. erythrorhizon</name>
    <dbReference type="NCBI Taxonomy" id="34254"/>
    <lineage>
        <taxon>Eukaryota</taxon>
        <taxon>Viridiplantae</taxon>
        <taxon>Streptophyta</taxon>
        <taxon>Embryophyta</taxon>
        <taxon>Tracheophyta</taxon>
        <taxon>Spermatophyta</taxon>
        <taxon>Magnoliopsida</taxon>
        <taxon>eudicotyledons</taxon>
        <taxon>Gunneridae</taxon>
        <taxon>Pentapetalae</taxon>
        <taxon>asterids</taxon>
        <taxon>lamiids</taxon>
        <taxon>Boraginales</taxon>
        <taxon>Boraginaceae</taxon>
        <taxon>Boraginoideae</taxon>
        <taxon>Lithospermeae</taxon>
        <taxon>Lithospermum</taxon>
    </lineage>
</organism>
<evidence type="ECO:0000256" key="1">
    <source>
        <dbReference type="ARBA" id="ARBA00023015"/>
    </source>
</evidence>
<dbReference type="GO" id="GO:0003700">
    <property type="term" value="F:DNA-binding transcription factor activity"/>
    <property type="evidence" value="ECO:0007669"/>
    <property type="project" value="TreeGrafter"/>
</dbReference>
<accession>A0AAV3QP35</accession>
<dbReference type="PROSITE" id="PS51742">
    <property type="entry name" value="PPC"/>
    <property type="match status" value="1"/>
</dbReference>
<dbReference type="PANTHER" id="PTHR31100">
    <property type="entry name" value="AT-HOOK MOTIF NUCLEAR-LOCALIZED PROTEIN 15"/>
    <property type="match status" value="1"/>
</dbReference>
<dbReference type="EMBL" id="BAABME010005514">
    <property type="protein sequence ID" value="GAA0165844.1"/>
    <property type="molecule type" value="Genomic_DNA"/>
</dbReference>